<keyword evidence="1" id="KW-1133">Transmembrane helix</keyword>
<reference evidence="2" key="1">
    <citation type="submission" date="2014-07" db="EMBL/GenBank/DDBJ databases">
        <authorList>
            <person name="Monot Marc"/>
        </authorList>
    </citation>
    <scope>NUCLEOTIDE SEQUENCE</scope>
    <source>
        <strain evidence="4">7032989</strain>
        <strain evidence="3">7032994</strain>
    </source>
</reference>
<proteinExistence type="predicted"/>
<accession>A0A069AMX6</accession>
<feature type="transmembrane region" description="Helical" evidence="1">
    <location>
        <begin position="12"/>
        <end position="32"/>
    </location>
</feature>
<protein>
    <submittedName>
        <fullName evidence="3">Putative exported protein</fullName>
    </submittedName>
</protein>
<evidence type="ECO:0000313" key="4">
    <source>
        <dbReference type="EMBL" id="CDT62746.1"/>
    </source>
</evidence>
<organism evidence="2">
    <name type="scientific">Clostridioides difficile</name>
    <name type="common">Peptoclostridium difficile</name>
    <dbReference type="NCBI Taxonomy" id="1496"/>
    <lineage>
        <taxon>Bacteria</taxon>
        <taxon>Bacillati</taxon>
        <taxon>Bacillota</taxon>
        <taxon>Clostridia</taxon>
        <taxon>Peptostreptococcales</taxon>
        <taxon>Peptostreptococcaceae</taxon>
        <taxon>Clostridioides</taxon>
    </lineage>
</organism>
<gene>
    <name evidence="4" type="ORF">BN1095_610035</name>
    <name evidence="2" type="ORF">BN1096_760104</name>
    <name evidence="3" type="ORF">BN1097_760107</name>
</gene>
<sequence length="265" mass="31509">MSKKRKLKKKAAILIGVVVFFIIYFISFRIGINMEKDKSEVPKKVEKEEEDNRSLRTQIKEKKKVYISDKNIENIKIEEDMWDEIKLFFSDFKKVRNTTSSYEAVYEGYSDDGVKFSTDLNFFRVYTVNKEEYYKVPVSSKDAFKKLLDESIYTSFDLLSHYKDWKEVTITHGKEIKKVHRWKFDDLAHKMISKRVVGKVQPEKSKERSDYNFTINIKGDNFDVKVDTMGKDYVKVTSKKNVSYYEVHISLFDYLKNEIFEIGKK</sequence>
<evidence type="ECO:0000313" key="2">
    <source>
        <dbReference type="EMBL" id="CDS89876.1"/>
    </source>
</evidence>
<name>A0A069AMX6_CLODI</name>
<dbReference type="EMBL" id="LK932531">
    <property type="protein sequence ID" value="CDS89876.1"/>
    <property type="molecule type" value="Genomic_DNA"/>
</dbReference>
<keyword evidence="1" id="KW-0472">Membrane</keyword>
<keyword evidence="1" id="KW-0812">Transmembrane</keyword>
<dbReference type="EMBL" id="LK932416">
    <property type="protein sequence ID" value="CDS90083.1"/>
    <property type="molecule type" value="Genomic_DNA"/>
</dbReference>
<dbReference type="AlphaFoldDB" id="A0A069AMX6"/>
<evidence type="ECO:0000313" key="3">
    <source>
        <dbReference type="EMBL" id="CDS90083.1"/>
    </source>
</evidence>
<dbReference type="RefSeq" id="WP_021367358.1">
    <property type="nucleotide sequence ID" value="NZ_BBYB01000109.1"/>
</dbReference>
<evidence type="ECO:0000256" key="1">
    <source>
        <dbReference type="SAM" id="Phobius"/>
    </source>
</evidence>
<dbReference type="EMBL" id="LK933305">
    <property type="protein sequence ID" value="CDT62746.1"/>
    <property type="molecule type" value="Genomic_DNA"/>
</dbReference>